<dbReference type="Proteomes" id="UP000696931">
    <property type="component" value="Unassembled WGS sequence"/>
</dbReference>
<comment type="caution">
    <text evidence="2">The sequence shown here is derived from an EMBL/GenBank/DDBJ whole genome shotgun (WGS) entry which is preliminary data.</text>
</comment>
<organism evidence="2 3">
    <name type="scientific">Eiseniibacteriota bacterium</name>
    <dbReference type="NCBI Taxonomy" id="2212470"/>
    <lineage>
        <taxon>Bacteria</taxon>
        <taxon>Candidatus Eiseniibacteriota</taxon>
    </lineage>
</organism>
<dbReference type="PANTHER" id="PTHR35038:SF6">
    <property type="entry name" value="SURFACE LOCALIZED DECAHEME CYTOCHROME C LIPOPROTEIN"/>
    <property type="match status" value="1"/>
</dbReference>
<keyword evidence="1" id="KW-0732">Signal</keyword>
<evidence type="ECO:0000256" key="1">
    <source>
        <dbReference type="ARBA" id="ARBA00022729"/>
    </source>
</evidence>
<protein>
    <recommendedName>
        <fullName evidence="4">Cytochrome c7-like domain-containing protein</fullName>
    </recommendedName>
</protein>
<dbReference type="SUPFAM" id="SSF48695">
    <property type="entry name" value="Multiheme cytochromes"/>
    <property type="match status" value="1"/>
</dbReference>
<dbReference type="GO" id="GO:0016491">
    <property type="term" value="F:oxidoreductase activity"/>
    <property type="evidence" value="ECO:0007669"/>
    <property type="project" value="TreeGrafter"/>
</dbReference>
<gene>
    <name evidence="2" type="ORF">HZA61_03805</name>
</gene>
<sequence length="432" mass="46368">MRIADRRLHWLLGLACAVLFAAGSGALRSFAEPGERIENPHGRFIEECSHCHSPNTWKIARMSAAFDHSAYGFDLKGAHASAACTACHRSLDFSSAQTQCASCHTDVHHGEMGTDCGRCHGARSFVDRGPMIRLHQLTKLPLSGSHAAIDCESCHKGRSAGQMQFVGTQAECRNCHMPQYQSARTPDHVASQFPLECQTCHSALGWTPARFNHDAAGFPLTGAHRAAACTDCHANGRYAGTPHECIACHQLDYDGATPNHAAAQFAPSACTSCHNTSYFKPSTFDHAARGFALTGAHATTPCSSCHGDGVYAGKPTACIACHQTDYDGATPNHVAAGFVASACASCHGTATWAGATFNHDGLWFPIYSGRHRATWTDCQTCHTNPNRYADFTCLSCHPHDNKSVTDGHHTGQSGYSYTSAACYRCHPRGTTN</sequence>
<dbReference type="EMBL" id="JACRIW010000031">
    <property type="protein sequence ID" value="MBI5168593.1"/>
    <property type="molecule type" value="Genomic_DNA"/>
</dbReference>
<reference evidence="2" key="1">
    <citation type="submission" date="2020-07" db="EMBL/GenBank/DDBJ databases">
        <title>Huge and variable diversity of episymbiotic CPR bacteria and DPANN archaea in groundwater ecosystems.</title>
        <authorList>
            <person name="He C.Y."/>
            <person name="Keren R."/>
            <person name="Whittaker M."/>
            <person name="Farag I.F."/>
            <person name="Doudna J."/>
            <person name="Cate J.H.D."/>
            <person name="Banfield J.F."/>
        </authorList>
    </citation>
    <scope>NUCLEOTIDE SEQUENCE</scope>
    <source>
        <strain evidence="2">NC_groundwater_1813_Pr3_B-0.1um_71_17</strain>
    </source>
</reference>
<accession>A0A933SDS4</accession>
<evidence type="ECO:0008006" key="4">
    <source>
        <dbReference type="Google" id="ProtNLM"/>
    </source>
</evidence>
<name>A0A933SDS4_UNCEI</name>
<dbReference type="AlphaFoldDB" id="A0A933SDS4"/>
<evidence type="ECO:0000313" key="3">
    <source>
        <dbReference type="Proteomes" id="UP000696931"/>
    </source>
</evidence>
<dbReference type="InterPro" id="IPR036280">
    <property type="entry name" value="Multihaem_cyt_sf"/>
</dbReference>
<dbReference type="Gene3D" id="3.90.10.10">
    <property type="entry name" value="Cytochrome C3"/>
    <property type="match status" value="5"/>
</dbReference>
<dbReference type="PANTHER" id="PTHR35038">
    <property type="entry name" value="DISSIMILATORY SULFITE REDUCTASE SIRA"/>
    <property type="match status" value="1"/>
</dbReference>
<evidence type="ECO:0000313" key="2">
    <source>
        <dbReference type="EMBL" id="MBI5168593.1"/>
    </source>
</evidence>
<proteinExistence type="predicted"/>
<dbReference type="InterPro" id="IPR051829">
    <property type="entry name" value="Multiheme_Cytochr_ET"/>
</dbReference>